<dbReference type="AlphaFoldDB" id="V2Y6N5"/>
<comment type="caution">
    <text evidence="1">The sequence shown here is derived from an EMBL/GenBank/DDBJ whole genome shotgun (WGS) entry which is preliminary data.</text>
</comment>
<protein>
    <submittedName>
        <fullName evidence="1">Type IV pilus assembly protein PilZ</fullName>
    </submittedName>
</protein>
<dbReference type="HOGENOM" id="CLU_1007183_0_0_9"/>
<organism evidence="1 2">
    <name type="scientific">Catonella morbi ATCC 51271</name>
    <dbReference type="NCBI Taxonomy" id="592026"/>
    <lineage>
        <taxon>Bacteria</taxon>
        <taxon>Bacillati</taxon>
        <taxon>Bacillota</taxon>
        <taxon>Clostridia</taxon>
        <taxon>Lachnospirales</taxon>
        <taxon>Lachnospiraceae</taxon>
        <taxon>Catonella</taxon>
    </lineage>
</organism>
<accession>V2Y6N5</accession>
<evidence type="ECO:0000313" key="2">
    <source>
        <dbReference type="Proteomes" id="UP000018227"/>
    </source>
</evidence>
<dbReference type="STRING" id="592026.GCWU0000282_001356"/>
<gene>
    <name evidence="1" type="ORF">GCWU0000282_001356</name>
</gene>
<proteinExistence type="predicted"/>
<dbReference type="RefSeq" id="WP_023354236.1">
    <property type="nucleotide sequence ID" value="NZ_KI535367.1"/>
</dbReference>
<reference evidence="1 2" key="1">
    <citation type="submission" date="2013-06" db="EMBL/GenBank/DDBJ databases">
        <authorList>
            <person name="Weinstock G."/>
            <person name="Sodergren E."/>
            <person name="Clifton S."/>
            <person name="Fulton L."/>
            <person name="Fulton B."/>
            <person name="Courtney L."/>
            <person name="Fronick C."/>
            <person name="Harrison M."/>
            <person name="Strong C."/>
            <person name="Farmer C."/>
            <person name="Delahaunty K."/>
            <person name="Markovic C."/>
            <person name="Hall O."/>
            <person name="Minx P."/>
            <person name="Tomlinson C."/>
            <person name="Mitreva M."/>
            <person name="Nelson J."/>
            <person name="Hou S."/>
            <person name="Wollam A."/>
            <person name="Pepin K.H."/>
            <person name="Johnson M."/>
            <person name="Bhonagiri V."/>
            <person name="Nash W.E."/>
            <person name="Warren W."/>
            <person name="Chinwalla A."/>
            <person name="Mardis E.R."/>
            <person name="Wilson R.K."/>
        </authorList>
    </citation>
    <scope>NUCLEOTIDE SEQUENCE [LARGE SCALE GENOMIC DNA]</scope>
    <source>
        <strain evidence="1 2">ATCC 51271</strain>
    </source>
</reference>
<dbReference type="EMBL" id="ACIL03000011">
    <property type="protein sequence ID" value="ESL03366.1"/>
    <property type="molecule type" value="Genomic_DNA"/>
</dbReference>
<sequence length="276" mass="31826">MFIDQLIEGCELRLTACFGAKTAEFTSKVAGIYYPNDRNEISDFLEKNQIRFSKYIVSEMFTFNGRPLNFDNDEIVCNLMGIQDSKPYEWMEVKVYRINLGKYGPAHLIVSDNDVQPFNRRNSFRVSVTNDCYIKFRNEEALNKATIRDVSSVGIGISVPKYIFVEPGDNILITFSDYCKMFKTKQVSRAPESKIEKDIARFKKQISLIEAINGGSSDEKGEKVNQKVEFIVKAIVVRVVDTIQRRTIGCKFLAINEELSKYVNEKQMEKRRLKLK</sequence>
<name>V2Y6N5_9FIRM</name>
<evidence type="ECO:0000313" key="1">
    <source>
        <dbReference type="EMBL" id="ESL03366.1"/>
    </source>
</evidence>
<keyword evidence="2" id="KW-1185">Reference proteome</keyword>
<dbReference type="Proteomes" id="UP000018227">
    <property type="component" value="Unassembled WGS sequence"/>
</dbReference>